<evidence type="ECO:0000313" key="1">
    <source>
        <dbReference type="EMBL" id="GJT83921.1"/>
    </source>
</evidence>
<evidence type="ECO:0000313" key="2">
    <source>
        <dbReference type="Proteomes" id="UP001151760"/>
    </source>
</evidence>
<sequence>MEPLTNPVADPSGTDAEYQADQTQSARLRITEDQWAQHKEVVVSYAVLRASIEGYYKENVDHKDQTDKLVHATMDCLDKNSTERADLLKALNGVTKTLKVVQEAVKDDHALNKKATAISQDQHLAARAKSSTSMAWNLGLRLTAIESQPFFAPSDSVLTTLAITATPAGVEGENVANTTNKEPSSHTEGSMLLWRMILRSLSLTKLRKNQQMQFQYQQCTITNDEINALIEKEDKIKKDVEEAKMFEMTKTEVIKVVQEEAEKIGVDPKIIVSVQLGEKFKKAQDVEHQVLKREHSQKVKRLMELNKKRAEQYMWTISSRLKPENSSKLQACSTHSL</sequence>
<reference evidence="1" key="2">
    <citation type="submission" date="2022-01" db="EMBL/GenBank/DDBJ databases">
        <authorList>
            <person name="Yamashiro T."/>
            <person name="Shiraishi A."/>
            <person name="Satake H."/>
            <person name="Nakayama K."/>
        </authorList>
    </citation>
    <scope>NUCLEOTIDE SEQUENCE</scope>
</reference>
<gene>
    <name evidence="1" type="ORF">Tco_1058263</name>
</gene>
<comment type="caution">
    <text evidence="1">The sequence shown here is derived from an EMBL/GenBank/DDBJ whole genome shotgun (WGS) entry which is preliminary data.</text>
</comment>
<proteinExistence type="predicted"/>
<dbReference type="EMBL" id="BQNB010019305">
    <property type="protein sequence ID" value="GJT83921.1"/>
    <property type="molecule type" value="Genomic_DNA"/>
</dbReference>
<name>A0ABQ5H8N5_9ASTR</name>
<accession>A0ABQ5H8N5</accession>
<keyword evidence="2" id="KW-1185">Reference proteome</keyword>
<organism evidence="1 2">
    <name type="scientific">Tanacetum coccineum</name>
    <dbReference type="NCBI Taxonomy" id="301880"/>
    <lineage>
        <taxon>Eukaryota</taxon>
        <taxon>Viridiplantae</taxon>
        <taxon>Streptophyta</taxon>
        <taxon>Embryophyta</taxon>
        <taxon>Tracheophyta</taxon>
        <taxon>Spermatophyta</taxon>
        <taxon>Magnoliopsida</taxon>
        <taxon>eudicotyledons</taxon>
        <taxon>Gunneridae</taxon>
        <taxon>Pentapetalae</taxon>
        <taxon>asterids</taxon>
        <taxon>campanulids</taxon>
        <taxon>Asterales</taxon>
        <taxon>Asteraceae</taxon>
        <taxon>Asteroideae</taxon>
        <taxon>Anthemideae</taxon>
        <taxon>Anthemidinae</taxon>
        <taxon>Tanacetum</taxon>
    </lineage>
</organism>
<dbReference type="Proteomes" id="UP001151760">
    <property type="component" value="Unassembled WGS sequence"/>
</dbReference>
<protein>
    <submittedName>
        <fullName evidence="1">Uncharacterized protein</fullName>
    </submittedName>
</protein>
<reference evidence="1" key="1">
    <citation type="journal article" date="2022" name="Int. J. Mol. Sci.">
        <title>Draft Genome of Tanacetum Coccineum: Genomic Comparison of Closely Related Tanacetum-Family Plants.</title>
        <authorList>
            <person name="Yamashiro T."/>
            <person name="Shiraishi A."/>
            <person name="Nakayama K."/>
            <person name="Satake H."/>
        </authorList>
    </citation>
    <scope>NUCLEOTIDE SEQUENCE</scope>
</reference>